<feature type="compositionally biased region" description="Low complexity" evidence="3">
    <location>
        <begin position="7"/>
        <end position="25"/>
    </location>
</feature>
<evidence type="ECO:0000256" key="1">
    <source>
        <dbReference type="ARBA" id="ARBA00007673"/>
    </source>
</evidence>
<accession>A0ABU0Z6Q6</accession>
<dbReference type="SUPFAM" id="SSF54506">
    <property type="entry name" value="Diaminopimelate epimerase-like"/>
    <property type="match status" value="2"/>
</dbReference>
<feature type="region of interest" description="Disordered" evidence="3">
    <location>
        <begin position="1"/>
        <end position="40"/>
    </location>
</feature>
<evidence type="ECO:0000313" key="4">
    <source>
        <dbReference type="EMBL" id="MDQ7879464.1"/>
    </source>
</evidence>
<comment type="caution">
    <text evidence="4">The sequence shown here is derived from an EMBL/GenBank/DDBJ whole genome shotgun (WGS) entry which is preliminary data.</text>
</comment>
<evidence type="ECO:0000256" key="3">
    <source>
        <dbReference type="SAM" id="MobiDB-lite"/>
    </source>
</evidence>
<keyword evidence="5" id="KW-1185">Reference proteome</keyword>
<dbReference type="NCBIfam" id="NF033377">
    <property type="entry name" value="OMA_tautomer"/>
    <property type="match status" value="1"/>
</dbReference>
<evidence type="ECO:0000256" key="2">
    <source>
        <dbReference type="ARBA" id="ARBA00023235"/>
    </source>
</evidence>
<dbReference type="Pfam" id="PF04303">
    <property type="entry name" value="PrpF"/>
    <property type="match status" value="1"/>
</dbReference>
<organism evidence="4 5">
    <name type="scientific">Microbacterium psychrotolerans</name>
    <dbReference type="NCBI Taxonomy" id="3068321"/>
    <lineage>
        <taxon>Bacteria</taxon>
        <taxon>Bacillati</taxon>
        <taxon>Actinomycetota</taxon>
        <taxon>Actinomycetes</taxon>
        <taxon>Micrococcales</taxon>
        <taxon>Microbacteriaceae</taxon>
        <taxon>Microbacterium</taxon>
    </lineage>
</organism>
<reference evidence="4 5" key="1">
    <citation type="submission" date="2023-08" db="EMBL/GenBank/DDBJ databases">
        <title>Microbacterium psychrotolerans sp. nov., a psychrotolerant bacterium isolated from soil in Heilongjiang Province, China.</title>
        <authorList>
            <person name="An P."/>
            <person name="Zhao D."/>
            <person name="Xiang H."/>
        </authorList>
    </citation>
    <scope>NUCLEOTIDE SEQUENCE [LARGE SCALE GENOMIC DNA]</scope>
    <source>
        <strain evidence="4 5">QXD-8</strain>
    </source>
</reference>
<dbReference type="RefSeq" id="WP_308869090.1">
    <property type="nucleotide sequence ID" value="NZ_JAVFWO010000004.1"/>
</dbReference>
<dbReference type="InterPro" id="IPR047687">
    <property type="entry name" value="OMA_tautomer-like"/>
</dbReference>
<keyword evidence="2 4" id="KW-0413">Isomerase</keyword>
<dbReference type="InterPro" id="IPR007400">
    <property type="entry name" value="PrpF-like"/>
</dbReference>
<dbReference type="Proteomes" id="UP001235133">
    <property type="component" value="Unassembled WGS sequence"/>
</dbReference>
<name>A0ABU0Z6Q6_9MICO</name>
<dbReference type="GO" id="GO:0016853">
    <property type="term" value="F:isomerase activity"/>
    <property type="evidence" value="ECO:0007669"/>
    <property type="project" value="UniProtKB-KW"/>
</dbReference>
<gene>
    <name evidence="4" type="ORF">Q9R08_15840</name>
</gene>
<dbReference type="PANTHER" id="PTHR43709">
    <property type="entry name" value="ACONITATE ISOMERASE-RELATED"/>
    <property type="match status" value="1"/>
</dbReference>
<proteinExistence type="inferred from homology"/>
<protein>
    <submittedName>
        <fullName evidence="4">4-oxalomesaconate tautomerase</fullName>
        <ecNumber evidence="4">5.3.2.8</ecNumber>
    </submittedName>
</protein>
<dbReference type="EMBL" id="JAVFWO010000004">
    <property type="protein sequence ID" value="MDQ7879464.1"/>
    <property type="molecule type" value="Genomic_DNA"/>
</dbReference>
<comment type="similarity">
    <text evidence="1">Belongs to the PrpF family.</text>
</comment>
<dbReference type="Gene3D" id="3.10.310.10">
    <property type="entry name" value="Diaminopimelate Epimerase, Chain A, domain 1"/>
    <property type="match status" value="2"/>
</dbReference>
<evidence type="ECO:0000313" key="5">
    <source>
        <dbReference type="Proteomes" id="UP001235133"/>
    </source>
</evidence>
<dbReference type="EC" id="5.3.2.8" evidence="4"/>
<sequence length="400" mass="41089">MNAAEQPVASEPPISSEPPIAAGPSVASEPPIASKPSGAAEPSVAAAVRNGIRCMLMRGGTSKGAYFLAADLPSDPAVRDDLLLRIMGSPDPRQIDGIGGAHPLTSKVAVVSRSAAPDIDVDYLFLQIGVDAATVGDAQTCGNLLAGIGPFAVERGLLPATGERTTVRIRLLNTGDIATAEFPTVDGRPDYDGDAVIDGVPGTASAIELEVGGGADKPLLPTGHPSDEVDGHTVTLIDNGMPVVLLRAEEFGVDGSEPPAALEADDELAGRIERVRLGAGPLMGLGDVAAQTVPKMILLSPPRDGGAISTRAFIPARVHTAIGVLMAASVAAALRIPGTVGHDMAGPLTGDETVVEHPSGTFPSRVNVTRDADGTWRATSFSLRTARKLFDGTVFPRPRR</sequence>
<dbReference type="PANTHER" id="PTHR43709:SF3">
    <property type="entry name" value="ISOMERASE YBHH-RELATED"/>
    <property type="match status" value="1"/>
</dbReference>